<organism evidence="2 3">
    <name type="scientific">Anaerovibrio lipolyticus</name>
    <dbReference type="NCBI Taxonomy" id="82374"/>
    <lineage>
        <taxon>Bacteria</taxon>
        <taxon>Bacillati</taxon>
        <taxon>Bacillota</taxon>
        <taxon>Negativicutes</taxon>
        <taxon>Selenomonadales</taxon>
        <taxon>Selenomonadaceae</taxon>
        <taxon>Anaerovibrio</taxon>
    </lineage>
</organism>
<proteinExistence type="predicted"/>
<comment type="caution">
    <text evidence="2">The sequence shown here is derived from an EMBL/GenBank/DDBJ whole genome shotgun (WGS) entry which is preliminary data.</text>
</comment>
<dbReference type="RefSeq" id="WP_039209185.1">
    <property type="nucleotide sequence ID" value="NZ_JSCE01000172.1"/>
</dbReference>
<evidence type="ECO:0000313" key="2">
    <source>
        <dbReference type="EMBL" id="KHM51789.1"/>
    </source>
</evidence>
<protein>
    <recommendedName>
        <fullName evidence="4">Lipoprotein</fullName>
    </recommendedName>
</protein>
<dbReference type="PROSITE" id="PS51257">
    <property type="entry name" value="PROKAR_LIPOPROTEIN"/>
    <property type="match status" value="1"/>
</dbReference>
<sequence>MKKYLFLALVLVVMSISGCGADKKDILAGFEKPDTIIATFNKNLEGDNHQLQKIPTEYQTVWRMTSGAQLSFIDNTYNQGVSLLLCYADENMDANEIGTVLQGILKSLGDGNAAQTAEQLKLSEPVSAEAEYGNFVVQKVSAKNLTIDKDSTKTFKLPVSYIRIERKPDKKAMENQGAMSGDTATLAGLEELIRHDNQLQDASYYYRHDLKQEDEEPSLEKMIHFVN</sequence>
<dbReference type="Proteomes" id="UP000030993">
    <property type="component" value="Unassembled WGS sequence"/>
</dbReference>
<name>A0A0B2JW32_9FIRM</name>
<evidence type="ECO:0000313" key="3">
    <source>
        <dbReference type="Proteomes" id="UP000030993"/>
    </source>
</evidence>
<keyword evidence="3" id="KW-1185">Reference proteome</keyword>
<dbReference type="EMBL" id="JSCE01000172">
    <property type="protein sequence ID" value="KHM51789.1"/>
    <property type="molecule type" value="Genomic_DNA"/>
</dbReference>
<reference evidence="2 3" key="1">
    <citation type="journal article" date="2013" name="PLoS ONE">
        <title>Identification and characterization of three novel lipases belonging to families II and V from Anaerovibrio lipolyticus 5ST.</title>
        <authorList>
            <person name="Prive F."/>
            <person name="Kaderbhai N.N."/>
            <person name="Girdwood S."/>
            <person name="Worgan H.J."/>
            <person name="Pinloche E."/>
            <person name="Scollan N.D."/>
            <person name="Huws S.A."/>
            <person name="Newbold C.J."/>
        </authorList>
    </citation>
    <scope>NUCLEOTIDE SEQUENCE [LARGE SCALE GENOMIC DNA]</scope>
    <source>
        <strain evidence="2 3">5S</strain>
    </source>
</reference>
<dbReference type="STRING" id="82374.NZ47_08425"/>
<dbReference type="AlphaFoldDB" id="A0A0B2JW32"/>
<evidence type="ECO:0000256" key="1">
    <source>
        <dbReference type="SAM" id="SignalP"/>
    </source>
</evidence>
<gene>
    <name evidence="2" type="ORF">NZ47_08425</name>
</gene>
<keyword evidence="1" id="KW-0732">Signal</keyword>
<feature type="chain" id="PRO_5039514886" description="Lipoprotein" evidence="1">
    <location>
        <begin position="21"/>
        <end position="227"/>
    </location>
</feature>
<accession>A0A0B2JW32</accession>
<feature type="signal peptide" evidence="1">
    <location>
        <begin position="1"/>
        <end position="20"/>
    </location>
</feature>
<evidence type="ECO:0008006" key="4">
    <source>
        <dbReference type="Google" id="ProtNLM"/>
    </source>
</evidence>